<gene>
    <name evidence="1" type="ORF">D7193_19035</name>
</gene>
<organism evidence="1 2">
    <name type="scientific">Micromonospora costi</name>
    <dbReference type="NCBI Taxonomy" id="1530042"/>
    <lineage>
        <taxon>Bacteria</taxon>
        <taxon>Bacillati</taxon>
        <taxon>Actinomycetota</taxon>
        <taxon>Actinomycetes</taxon>
        <taxon>Micromonosporales</taxon>
        <taxon>Micromonosporaceae</taxon>
        <taxon>Micromonospora</taxon>
    </lineage>
</organism>
<evidence type="ECO:0000313" key="1">
    <source>
        <dbReference type="EMBL" id="RKN54124.1"/>
    </source>
</evidence>
<dbReference type="EMBL" id="RBAN01000003">
    <property type="protein sequence ID" value="RKN54124.1"/>
    <property type="molecule type" value="Genomic_DNA"/>
</dbReference>
<sequence length="98" mass="9914">MTEEPFGVRPEALRGVARALDADAYGLAHGLTGVPGLVVAAPEWSTGAALAGLEAAVHGWLGRLGGRVAATGGAVRSALEAYQAADERAARRLGALPR</sequence>
<dbReference type="AlphaFoldDB" id="A0A3B0A1A8"/>
<dbReference type="Proteomes" id="UP000279968">
    <property type="component" value="Unassembled WGS sequence"/>
</dbReference>
<name>A0A3B0A1A8_9ACTN</name>
<reference evidence="1 2" key="1">
    <citation type="journal article" date="2015" name="Int. J. Syst. Evol. Microbiol.">
        <title>Micromonospora costi sp. nov., isolated from a leaf of Costus speciosus.</title>
        <authorList>
            <person name="Thawai C."/>
        </authorList>
    </citation>
    <scope>NUCLEOTIDE SEQUENCE [LARGE SCALE GENOMIC DNA]</scope>
    <source>
        <strain evidence="1 2">CS1-12</strain>
    </source>
</reference>
<comment type="caution">
    <text evidence="1">The sequence shown here is derived from an EMBL/GenBank/DDBJ whole genome shotgun (WGS) entry which is preliminary data.</text>
</comment>
<dbReference type="OrthoDB" id="3403967at2"/>
<accession>A0A3B0A1A8</accession>
<protein>
    <recommendedName>
        <fullName evidence="3">ESX-1 secretion-associated protein</fullName>
    </recommendedName>
</protein>
<dbReference type="RefSeq" id="WP_120780864.1">
    <property type="nucleotide sequence ID" value="NZ_JBHLUP010000001.1"/>
</dbReference>
<evidence type="ECO:0000313" key="2">
    <source>
        <dbReference type="Proteomes" id="UP000279968"/>
    </source>
</evidence>
<proteinExistence type="predicted"/>
<evidence type="ECO:0008006" key="3">
    <source>
        <dbReference type="Google" id="ProtNLM"/>
    </source>
</evidence>
<keyword evidence="2" id="KW-1185">Reference proteome</keyword>